<dbReference type="PANTHER" id="PTHR38445">
    <property type="entry name" value="HTH-TYPE TRANSCRIPTIONAL REPRESSOR YTRA"/>
    <property type="match status" value="1"/>
</dbReference>
<dbReference type="OrthoDB" id="362473at2"/>
<dbReference type="PANTHER" id="PTHR38445:SF10">
    <property type="entry name" value="GNTR-FAMILY TRANSCRIPTIONAL REGULATOR"/>
    <property type="match status" value="1"/>
</dbReference>
<dbReference type="SUPFAM" id="SSF46785">
    <property type="entry name" value="Winged helix' DNA-binding domain"/>
    <property type="match status" value="1"/>
</dbReference>
<dbReference type="Proteomes" id="UP000244956">
    <property type="component" value="Unassembled WGS sequence"/>
</dbReference>
<keyword evidence="6" id="KW-1185">Reference proteome</keyword>
<sequence length="121" mass="14129">MDFAETRGIFQQIADNICDKILQGEFKENEKIPSVRQQAAITGVNQNTIMRTYMELQRDEIITNRRGIGYFVAPGARKNILEHRKENFFNEILPGFIEKVKLLNLDREDLKPLLDYLNQKS</sequence>
<accession>A0A2U2BBM9</accession>
<evidence type="ECO:0000259" key="4">
    <source>
        <dbReference type="PROSITE" id="PS50949"/>
    </source>
</evidence>
<dbReference type="InterPro" id="IPR036390">
    <property type="entry name" value="WH_DNA-bd_sf"/>
</dbReference>
<dbReference type="InterPro" id="IPR000524">
    <property type="entry name" value="Tscrpt_reg_HTH_GntR"/>
</dbReference>
<reference evidence="5 6" key="1">
    <citation type="submission" date="2018-05" db="EMBL/GenBank/DDBJ databases">
        <title>Marinilabilia rubrum sp. nov., isolated from saltern sediment.</title>
        <authorList>
            <person name="Zhang R."/>
        </authorList>
    </citation>
    <scope>NUCLEOTIDE SEQUENCE [LARGE SCALE GENOMIC DNA]</scope>
    <source>
        <strain evidence="5 6">WTE16</strain>
    </source>
</reference>
<evidence type="ECO:0000256" key="1">
    <source>
        <dbReference type="ARBA" id="ARBA00023015"/>
    </source>
</evidence>
<name>A0A2U2BBM9_9BACT</name>
<keyword evidence="3" id="KW-0804">Transcription</keyword>
<dbReference type="RefSeq" id="WP_109263476.1">
    <property type="nucleotide sequence ID" value="NZ_QEWP01000003.1"/>
</dbReference>
<dbReference type="AlphaFoldDB" id="A0A2U2BBM9"/>
<keyword evidence="2" id="KW-0238">DNA-binding</keyword>
<keyword evidence="1" id="KW-0805">Transcription regulation</keyword>
<organism evidence="5 6">
    <name type="scientific">Marinilabilia rubra</name>
    <dbReference type="NCBI Taxonomy" id="2162893"/>
    <lineage>
        <taxon>Bacteria</taxon>
        <taxon>Pseudomonadati</taxon>
        <taxon>Bacteroidota</taxon>
        <taxon>Bacteroidia</taxon>
        <taxon>Marinilabiliales</taxon>
        <taxon>Marinilabiliaceae</taxon>
        <taxon>Marinilabilia</taxon>
    </lineage>
</organism>
<dbReference type="InterPro" id="IPR036388">
    <property type="entry name" value="WH-like_DNA-bd_sf"/>
</dbReference>
<protein>
    <submittedName>
        <fullName evidence="5">GntR family transcriptional regulator</fullName>
    </submittedName>
</protein>
<gene>
    <name evidence="5" type="ORF">DDZ16_05775</name>
</gene>
<dbReference type="GO" id="GO:0003677">
    <property type="term" value="F:DNA binding"/>
    <property type="evidence" value="ECO:0007669"/>
    <property type="project" value="UniProtKB-KW"/>
</dbReference>
<evidence type="ECO:0000313" key="6">
    <source>
        <dbReference type="Proteomes" id="UP000244956"/>
    </source>
</evidence>
<evidence type="ECO:0000256" key="2">
    <source>
        <dbReference type="ARBA" id="ARBA00023125"/>
    </source>
</evidence>
<comment type="caution">
    <text evidence="5">The sequence shown here is derived from an EMBL/GenBank/DDBJ whole genome shotgun (WGS) entry which is preliminary data.</text>
</comment>
<dbReference type="Pfam" id="PF00392">
    <property type="entry name" value="GntR"/>
    <property type="match status" value="1"/>
</dbReference>
<dbReference type="PROSITE" id="PS50949">
    <property type="entry name" value="HTH_GNTR"/>
    <property type="match status" value="1"/>
</dbReference>
<dbReference type="Gene3D" id="1.10.10.10">
    <property type="entry name" value="Winged helix-like DNA-binding domain superfamily/Winged helix DNA-binding domain"/>
    <property type="match status" value="1"/>
</dbReference>
<dbReference type="SMART" id="SM00345">
    <property type="entry name" value="HTH_GNTR"/>
    <property type="match status" value="1"/>
</dbReference>
<dbReference type="GO" id="GO:0003700">
    <property type="term" value="F:DNA-binding transcription factor activity"/>
    <property type="evidence" value="ECO:0007669"/>
    <property type="project" value="InterPro"/>
</dbReference>
<dbReference type="CDD" id="cd07377">
    <property type="entry name" value="WHTH_GntR"/>
    <property type="match status" value="1"/>
</dbReference>
<evidence type="ECO:0000256" key="3">
    <source>
        <dbReference type="ARBA" id="ARBA00023163"/>
    </source>
</evidence>
<evidence type="ECO:0000313" key="5">
    <source>
        <dbReference type="EMBL" id="PWE00437.1"/>
    </source>
</evidence>
<dbReference type="EMBL" id="QEWP01000003">
    <property type="protein sequence ID" value="PWE00437.1"/>
    <property type="molecule type" value="Genomic_DNA"/>
</dbReference>
<proteinExistence type="predicted"/>
<feature type="domain" description="HTH gntR-type" evidence="4">
    <location>
        <begin position="7"/>
        <end position="75"/>
    </location>
</feature>
<dbReference type="Gene3D" id="1.10.287.100">
    <property type="match status" value="1"/>
</dbReference>